<reference evidence="11" key="2">
    <citation type="submission" date="2021-01" db="UniProtKB">
        <authorList>
            <consortium name="EnsemblMetazoa"/>
        </authorList>
    </citation>
    <scope>IDENTIFICATION</scope>
</reference>
<evidence type="ECO:0000256" key="1">
    <source>
        <dbReference type="ARBA" id="ARBA00004496"/>
    </source>
</evidence>
<dbReference type="KEGG" id="spu:579752"/>
<dbReference type="FunCoup" id="A0A7M7TGE5">
    <property type="interactions" value="1799"/>
</dbReference>
<dbReference type="GO" id="GO:0006617">
    <property type="term" value="P:SRP-dependent cotranslational protein targeting to membrane, signal sequence recognition"/>
    <property type="evidence" value="ECO:0000318"/>
    <property type="project" value="GO_Central"/>
</dbReference>
<dbReference type="InterPro" id="IPR002778">
    <property type="entry name" value="Signal_recog_particle_SRP19"/>
</dbReference>
<keyword evidence="6" id="KW-0733">Signal recognition particle</keyword>
<proteinExistence type="inferred from homology"/>
<dbReference type="Gene3D" id="3.30.56.30">
    <property type="entry name" value="Signal recognition particle, SRP19-like subunit"/>
    <property type="match status" value="1"/>
</dbReference>
<sequence length="142" mass="16134">MAHLSTNPADKNRWICIYPAYINSKKTVAEGRKIPKERALENPTLAELRDVCQSVGLPVAMEGSKMYPRDQNRDPTFRGRVRVQLKNADGTYVLEQFKTRQDVMFQLTERIPMLKSRTQKQGGGEQQPQSSAGKKGKKKGKR</sequence>
<dbReference type="Pfam" id="PF01922">
    <property type="entry name" value="SRP19"/>
    <property type="match status" value="1"/>
</dbReference>
<reference evidence="12" key="1">
    <citation type="submission" date="2015-02" db="EMBL/GenBank/DDBJ databases">
        <title>Genome sequencing for Strongylocentrotus purpuratus.</title>
        <authorList>
            <person name="Murali S."/>
            <person name="Liu Y."/>
            <person name="Vee V."/>
            <person name="English A."/>
            <person name="Wang M."/>
            <person name="Skinner E."/>
            <person name="Han Y."/>
            <person name="Muzny D.M."/>
            <person name="Worley K.C."/>
            <person name="Gibbs R.A."/>
        </authorList>
    </citation>
    <scope>NUCLEOTIDE SEQUENCE</scope>
</reference>
<dbReference type="InterPro" id="IPR036521">
    <property type="entry name" value="SRP19-like_sf"/>
</dbReference>
<keyword evidence="5" id="KW-0694">RNA-binding</keyword>
<protein>
    <recommendedName>
        <fullName evidence="13">Signal recognition particle 19 kDa protein</fullName>
    </recommendedName>
</protein>
<keyword evidence="4" id="KW-0963">Cytoplasm</keyword>
<comment type="similarity">
    <text evidence="3">Belongs to the SRP19 family.</text>
</comment>
<comment type="subcellular location">
    <subcellularLocation>
        <location evidence="1">Cytoplasm</location>
    </subcellularLocation>
    <subcellularLocation>
        <location evidence="2">Nucleus</location>
        <location evidence="2">Nucleolus</location>
    </subcellularLocation>
</comment>
<dbReference type="InParanoid" id="A0A7M7TGE5"/>
<accession>A0A7M7TGE5</accession>
<evidence type="ECO:0000256" key="5">
    <source>
        <dbReference type="ARBA" id="ARBA00022884"/>
    </source>
</evidence>
<dbReference type="EnsemblMetazoa" id="XM_779849">
    <property type="protein sequence ID" value="XP_784942"/>
    <property type="gene ID" value="LOC579752"/>
</dbReference>
<name>A0A7M7TGE5_STRPU</name>
<evidence type="ECO:0000313" key="11">
    <source>
        <dbReference type="EnsemblMetazoa" id="XP_784942"/>
    </source>
</evidence>
<evidence type="ECO:0000256" key="9">
    <source>
        <dbReference type="ARBA" id="ARBA00045518"/>
    </source>
</evidence>
<dbReference type="GeneID" id="579752"/>
<dbReference type="OMA" id="QMERWIC"/>
<dbReference type="SUPFAM" id="SSF69695">
    <property type="entry name" value="SRP19"/>
    <property type="match status" value="1"/>
</dbReference>
<dbReference type="Proteomes" id="UP000007110">
    <property type="component" value="Unassembled WGS sequence"/>
</dbReference>
<dbReference type="GO" id="GO:0005730">
    <property type="term" value="C:nucleolus"/>
    <property type="evidence" value="ECO:0007669"/>
    <property type="project" value="UniProtKB-SubCell"/>
</dbReference>
<evidence type="ECO:0008006" key="13">
    <source>
        <dbReference type="Google" id="ProtNLM"/>
    </source>
</evidence>
<evidence type="ECO:0000256" key="10">
    <source>
        <dbReference type="SAM" id="MobiDB-lite"/>
    </source>
</evidence>
<dbReference type="RefSeq" id="XP_784942.1">
    <property type="nucleotide sequence ID" value="XM_779849.4"/>
</dbReference>
<dbReference type="GO" id="GO:0008312">
    <property type="term" value="F:7S RNA binding"/>
    <property type="evidence" value="ECO:0000318"/>
    <property type="project" value="GO_Central"/>
</dbReference>
<comment type="function">
    <text evidence="9">Component of the signal recognition particle (SRP) complex, a ribonucleoprotein complex that mediates the cotranslational targeting of secretory and membrane proteins to the endoplasmic reticulum (ER). Binds directly to 7SL RNA. Mediates binding of SRP54 to the SRP complex.</text>
</comment>
<dbReference type="AlphaFoldDB" id="A0A7M7TGE5"/>
<evidence type="ECO:0000256" key="6">
    <source>
        <dbReference type="ARBA" id="ARBA00023135"/>
    </source>
</evidence>
<evidence type="ECO:0000256" key="8">
    <source>
        <dbReference type="ARBA" id="ARBA00023274"/>
    </source>
</evidence>
<feature type="region of interest" description="Disordered" evidence="10">
    <location>
        <begin position="112"/>
        <end position="142"/>
    </location>
</feature>
<dbReference type="CTD" id="6728"/>
<dbReference type="PANTHER" id="PTHR17453:SF0">
    <property type="entry name" value="SIGNAL RECOGNITION PARTICLE 19 KDA PROTEIN"/>
    <property type="match status" value="1"/>
</dbReference>
<evidence type="ECO:0000256" key="3">
    <source>
        <dbReference type="ARBA" id="ARBA00008910"/>
    </source>
</evidence>
<organism evidence="11 12">
    <name type="scientific">Strongylocentrotus purpuratus</name>
    <name type="common">Purple sea urchin</name>
    <dbReference type="NCBI Taxonomy" id="7668"/>
    <lineage>
        <taxon>Eukaryota</taxon>
        <taxon>Metazoa</taxon>
        <taxon>Echinodermata</taxon>
        <taxon>Eleutherozoa</taxon>
        <taxon>Echinozoa</taxon>
        <taxon>Echinoidea</taxon>
        <taxon>Euechinoidea</taxon>
        <taxon>Echinacea</taxon>
        <taxon>Camarodonta</taxon>
        <taxon>Echinidea</taxon>
        <taxon>Strongylocentrotidae</taxon>
        <taxon>Strongylocentrotus</taxon>
    </lineage>
</organism>
<dbReference type="PANTHER" id="PTHR17453">
    <property type="entry name" value="SIGNAL RECOGNITION PARTICLE 19 KD PROTEIN"/>
    <property type="match status" value="1"/>
</dbReference>
<keyword evidence="12" id="KW-1185">Reference proteome</keyword>
<evidence type="ECO:0000256" key="4">
    <source>
        <dbReference type="ARBA" id="ARBA00022490"/>
    </source>
</evidence>
<evidence type="ECO:0000313" key="12">
    <source>
        <dbReference type="Proteomes" id="UP000007110"/>
    </source>
</evidence>
<dbReference type="GO" id="GO:0005786">
    <property type="term" value="C:signal recognition particle, endoplasmic reticulum targeting"/>
    <property type="evidence" value="ECO:0000318"/>
    <property type="project" value="GO_Central"/>
</dbReference>
<dbReference type="FunFam" id="3.30.56.30:FF:000002">
    <property type="entry name" value="Signal recognition particle 19kDa"/>
    <property type="match status" value="1"/>
</dbReference>
<keyword evidence="7" id="KW-0539">Nucleus</keyword>
<evidence type="ECO:0000256" key="2">
    <source>
        <dbReference type="ARBA" id="ARBA00004604"/>
    </source>
</evidence>
<evidence type="ECO:0000256" key="7">
    <source>
        <dbReference type="ARBA" id="ARBA00023242"/>
    </source>
</evidence>
<dbReference type="OrthoDB" id="2190947at2759"/>
<keyword evidence="8" id="KW-0687">Ribonucleoprotein</keyword>